<dbReference type="PANTHER" id="PTHR39369">
    <property type="entry name" value="LIN-24 (TWENTY-FOUR) LIKE"/>
    <property type="match status" value="1"/>
</dbReference>
<keyword evidence="3" id="KW-1185">Reference proteome</keyword>
<dbReference type="Proteomes" id="UP001634394">
    <property type="component" value="Unassembled WGS sequence"/>
</dbReference>
<dbReference type="PANTHER" id="PTHR39369:SF6">
    <property type="entry name" value="LIN-24 (TWENTY-FOUR) LIKE"/>
    <property type="match status" value="1"/>
</dbReference>
<sequence length="245" mass="27402">MTQERTDIEEMVETWAWGSFLKSHGKAKLEDYSISVNWDKLKTIADKPEYTKQIAQAKNNSQVVYRSTFLNSLNTEQQHAFNIERTTTAVATTTITKGYTKGVSLGLSLSVPGDVVSATVGFGYETHVDNVDESTEEKSMTWSSQGTVSVPPRKKVAVEMEVTEDKLNFSFKTKVKMMGKVVATIRHHKENESVMVVEGNIADIVRGANLRKGATIQGRTVVWEIEGLSTFRFGVQQNTEVKEER</sequence>
<dbReference type="AlphaFoldDB" id="A0ABD3U2C1"/>
<evidence type="ECO:0000313" key="3">
    <source>
        <dbReference type="Proteomes" id="UP001634394"/>
    </source>
</evidence>
<protein>
    <submittedName>
        <fullName evidence="1">Uncharacterized protein</fullName>
    </submittedName>
</protein>
<dbReference type="EMBL" id="JBJQND010000017">
    <property type="protein sequence ID" value="KAL3843115.1"/>
    <property type="molecule type" value="Genomic_DNA"/>
</dbReference>
<dbReference type="EMBL" id="JBJQND010000017">
    <property type="protein sequence ID" value="KAL3843056.1"/>
    <property type="molecule type" value="Genomic_DNA"/>
</dbReference>
<reference evidence="1 3" key="1">
    <citation type="submission" date="2024-11" db="EMBL/GenBank/DDBJ databases">
        <title>Chromosome-level genome assembly of the freshwater bivalve Anodonta woodiana.</title>
        <authorList>
            <person name="Chen X."/>
        </authorList>
    </citation>
    <scope>NUCLEOTIDE SEQUENCE [LARGE SCALE GENOMIC DNA]</scope>
    <source>
        <strain evidence="1">MN2024</strain>
        <tissue evidence="1">Gills</tissue>
    </source>
</reference>
<dbReference type="Gene3D" id="2.170.15.10">
    <property type="entry name" value="Proaerolysin, chain A, domain 3"/>
    <property type="match status" value="1"/>
</dbReference>
<dbReference type="SUPFAM" id="SSF56973">
    <property type="entry name" value="Aerolisin/ETX pore-forming domain"/>
    <property type="match status" value="1"/>
</dbReference>
<comment type="caution">
    <text evidence="1">The sequence shown here is derived from an EMBL/GenBank/DDBJ whole genome shotgun (WGS) entry which is preliminary data.</text>
</comment>
<proteinExistence type="predicted"/>
<evidence type="ECO:0000313" key="1">
    <source>
        <dbReference type="EMBL" id="KAL3843056.1"/>
    </source>
</evidence>
<gene>
    <name evidence="1" type="ORF">ACJMK2_021011</name>
    <name evidence="2" type="ORF">ACJMK2_021067</name>
</gene>
<name>A0ABD3U2C1_SINWO</name>
<accession>A0ABD3U2C1</accession>
<dbReference type="CDD" id="cd20237">
    <property type="entry name" value="PFM_LIN24-like"/>
    <property type="match status" value="1"/>
</dbReference>
<evidence type="ECO:0000313" key="2">
    <source>
        <dbReference type="EMBL" id="KAL3843115.1"/>
    </source>
</evidence>
<organism evidence="1 3">
    <name type="scientific">Sinanodonta woodiana</name>
    <name type="common">Chinese pond mussel</name>
    <name type="synonym">Anodonta woodiana</name>
    <dbReference type="NCBI Taxonomy" id="1069815"/>
    <lineage>
        <taxon>Eukaryota</taxon>
        <taxon>Metazoa</taxon>
        <taxon>Spiralia</taxon>
        <taxon>Lophotrochozoa</taxon>
        <taxon>Mollusca</taxon>
        <taxon>Bivalvia</taxon>
        <taxon>Autobranchia</taxon>
        <taxon>Heteroconchia</taxon>
        <taxon>Palaeoheterodonta</taxon>
        <taxon>Unionida</taxon>
        <taxon>Unionoidea</taxon>
        <taxon>Unionidae</taxon>
        <taxon>Unioninae</taxon>
        <taxon>Sinanodonta</taxon>
    </lineage>
</organism>